<evidence type="ECO:0000256" key="1">
    <source>
        <dbReference type="ARBA" id="ARBA00004496"/>
    </source>
</evidence>
<dbReference type="InterPro" id="IPR013155">
    <property type="entry name" value="M/V/L/I-tRNA-synth_anticd-bd"/>
</dbReference>
<evidence type="ECO:0000313" key="19">
    <source>
        <dbReference type="EMBL" id="QOL51681.1"/>
    </source>
</evidence>
<feature type="domain" description="Aminoacyl-tRNA synthetase class Ia" evidence="16">
    <location>
        <begin position="50"/>
        <end position="678"/>
    </location>
</feature>
<dbReference type="InterPro" id="IPR009008">
    <property type="entry name" value="Val/Leu/Ile-tRNA-synth_edit"/>
</dbReference>
<dbReference type="PRINTS" id="PR00984">
    <property type="entry name" value="TRNASYNTHILE"/>
</dbReference>
<comment type="subcellular location">
    <subcellularLocation>
        <location evidence="1 14">Cytoplasm</location>
    </subcellularLocation>
</comment>
<dbReference type="PROSITE" id="PS00178">
    <property type="entry name" value="AA_TRNA_LIGASE_I"/>
    <property type="match status" value="1"/>
</dbReference>
<dbReference type="Pfam" id="PF06827">
    <property type="entry name" value="zf-FPG_IleRS"/>
    <property type="match status" value="1"/>
</dbReference>
<evidence type="ECO:0000256" key="6">
    <source>
        <dbReference type="ARBA" id="ARBA00022723"/>
    </source>
</evidence>
<evidence type="ECO:0000259" key="18">
    <source>
        <dbReference type="Pfam" id="PF08264"/>
    </source>
</evidence>
<dbReference type="EMBL" id="CP062941">
    <property type="protein sequence ID" value="QOL51681.1"/>
    <property type="molecule type" value="Genomic_DNA"/>
</dbReference>
<keyword evidence="6 14" id="KW-0479">Metal-binding</keyword>
<dbReference type="SUPFAM" id="SSF50677">
    <property type="entry name" value="ValRS/IleRS/LeuRS editing domain"/>
    <property type="match status" value="1"/>
</dbReference>
<feature type="domain" description="Methionyl/Valyl/Leucyl/Isoleucyl-tRNA synthetase anticodon-binding" evidence="18">
    <location>
        <begin position="723"/>
        <end position="882"/>
    </location>
</feature>
<dbReference type="GO" id="GO:0008270">
    <property type="term" value="F:zinc ion binding"/>
    <property type="evidence" value="ECO:0007669"/>
    <property type="project" value="UniProtKB-UniRule"/>
</dbReference>
<dbReference type="Gene3D" id="1.10.730.20">
    <property type="match status" value="1"/>
</dbReference>
<comment type="function">
    <text evidence="12 14">Catalyzes the attachment of isoleucine to tRNA(Ile). As IleRS can inadvertently accommodate and process structurally similar amino acids such as valine, to avoid such errors it has two additional distinct tRNA(Ile)-dependent editing activities. One activity is designated as 'pretransfer' editing and involves the hydrolysis of activated Val-AMP. The other activity is designated 'posttransfer' editing and involves deacylation of mischarged Val-tRNA(Ile).</text>
</comment>
<protein>
    <recommendedName>
        <fullName evidence="14">Isoleucine--tRNA ligase</fullName>
        <ecNumber evidence="14">6.1.1.5</ecNumber>
    </recommendedName>
    <alternativeName>
        <fullName evidence="14">Isoleucyl-tRNA synthetase</fullName>
        <shortName evidence="14">IleRS</shortName>
    </alternativeName>
</protein>
<sequence>MSENSKPVQNAPAQKAAKKPESKPTSKYPVNMTDTPFPMRGDLAKREPGWVKQWQDKQIYHRIRKAAKGRPTFVLHDGPPYANGDIHLGHAVNKILKDMVVKSRTMAGFDAPYVPGWDCHGMPIEIQIEKLYGKNLPTAEVLQKARAYALEQIDRQRAGFIRLGVLGEWENPYMTMAYGNEADELRALGKLLDKGYVYRGLKPVNWCFDCGSALAEAEVEYQDKRDPAIDVGFKFAEEEKIAAAFGLPSLPTMNGFIVIWTTTPWTIPSNQALNVNAEVTYALVQSERNGEPLLLILAQDLVESCLQRYKLEGKVIATTLGAQLEGLRFKHPLHAADPFYDRLSPMYLADYVTTESGTGVVHSAPAYGLEDFISCKAHGMKDDEILKPVMGDGRFASSLPLFGGLTIWEASKPICAALTEAGALFELKMFDHSYMHCWRHKTPIVYRATSQWFAGMDLTPKDGGPTLRETALAGIDKTQFFPDWGQARLHGMIENRPDWTLSRQRQWGVPMAFFIHKETGELHPRTPELLEQVAKLIEQNGIDAWQALDPRTLLGDDADVYEKNKDTLDVWFDSGATHQTVLRGSHAQQSTFPADLYLEGSDQHRGWFHSSLLTSSMLNGTPPYKALLTHGFTVDENGKKMSKSLGNTMAPQKISDTLGADILRLWVASTDYTGELSIGEEILKRVTESYRRIRNTLRFLLANTSDFDPAKHAVPVAEMVEIDRYAIASMAQLQKDVAAHFDRYEFHPVVSRLQNYCSEDLGGFYLDILKDRLYTTGVDSQARRSAQTALWHIAHALLRVMAPVLSFTAEEAWAVFAGQQAYADSDETIFTQTLWTFPELPDAEALLAKYAALREVRADVTKQLEEVRASGAIGSSLQAELTIKAAGARHALLASLDDDLKFVFITSQATVEQAANEAEEAVQVTPSEAPKCERCWHYRRDVGHNHEHAGLCGRCVSNLFGTGEARRFA</sequence>
<organism evidence="19 20">
    <name type="scientific">Massilia litorea</name>
    <dbReference type="NCBI Taxonomy" id="2769491"/>
    <lineage>
        <taxon>Bacteria</taxon>
        <taxon>Pseudomonadati</taxon>
        <taxon>Pseudomonadota</taxon>
        <taxon>Betaproteobacteria</taxon>
        <taxon>Burkholderiales</taxon>
        <taxon>Oxalobacteraceae</taxon>
        <taxon>Telluria group</taxon>
        <taxon>Massilia</taxon>
    </lineage>
</organism>
<dbReference type="InterPro" id="IPR009080">
    <property type="entry name" value="tRNAsynth_Ia_anticodon-bd"/>
</dbReference>
<dbReference type="GO" id="GO:0005524">
    <property type="term" value="F:ATP binding"/>
    <property type="evidence" value="ECO:0007669"/>
    <property type="project" value="UniProtKB-UniRule"/>
</dbReference>
<feature type="binding site" evidence="14">
    <location>
        <position position="935"/>
    </location>
    <ligand>
        <name>Zn(2+)</name>
        <dbReference type="ChEBI" id="CHEBI:29105"/>
    </ligand>
</feature>
<feature type="binding site" evidence="14">
    <location>
        <position position="599"/>
    </location>
    <ligand>
        <name>L-isoleucyl-5'-AMP</name>
        <dbReference type="ChEBI" id="CHEBI:178002"/>
    </ligand>
</feature>
<reference evidence="19 20" key="1">
    <citation type="submission" date="2020-10" db="EMBL/GenBank/DDBJ databases">
        <title>Genome sequencing of Massilia sp. LPB0304.</title>
        <authorList>
            <person name="Kim J."/>
        </authorList>
    </citation>
    <scope>NUCLEOTIDE SEQUENCE [LARGE SCALE GENOMIC DNA]</scope>
    <source>
        <strain evidence="19 20">LPB0304</strain>
    </source>
</reference>
<feature type="domain" description="Zinc finger FPG/IleRS-type" evidence="17">
    <location>
        <begin position="931"/>
        <end position="958"/>
    </location>
</feature>
<keyword evidence="20" id="KW-1185">Reference proteome</keyword>
<keyword evidence="10 14" id="KW-0648">Protein biosynthesis</keyword>
<keyword evidence="9 14" id="KW-0067">ATP-binding</keyword>
<comment type="catalytic activity">
    <reaction evidence="13 14">
        <text>tRNA(Ile) + L-isoleucine + ATP = L-isoleucyl-tRNA(Ile) + AMP + diphosphate</text>
        <dbReference type="Rhea" id="RHEA:11060"/>
        <dbReference type="Rhea" id="RHEA-COMP:9666"/>
        <dbReference type="Rhea" id="RHEA-COMP:9695"/>
        <dbReference type="ChEBI" id="CHEBI:30616"/>
        <dbReference type="ChEBI" id="CHEBI:33019"/>
        <dbReference type="ChEBI" id="CHEBI:58045"/>
        <dbReference type="ChEBI" id="CHEBI:78442"/>
        <dbReference type="ChEBI" id="CHEBI:78528"/>
        <dbReference type="ChEBI" id="CHEBI:456215"/>
        <dbReference type="EC" id="6.1.1.5"/>
    </reaction>
</comment>
<feature type="short sequence motif" description="'HIGH' region" evidence="14">
    <location>
        <begin position="80"/>
        <end position="90"/>
    </location>
</feature>
<evidence type="ECO:0000256" key="13">
    <source>
        <dbReference type="ARBA" id="ARBA00048359"/>
    </source>
</evidence>
<evidence type="ECO:0000256" key="5">
    <source>
        <dbReference type="ARBA" id="ARBA00022598"/>
    </source>
</evidence>
<dbReference type="FunFam" id="3.40.50.620:FF:000048">
    <property type="entry name" value="Isoleucine--tRNA ligase"/>
    <property type="match status" value="1"/>
</dbReference>
<dbReference type="GO" id="GO:0006428">
    <property type="term" value="P:isoleucyl-tRNA aminoacylation"/>
    <property type="evidence" value="ECO:0007669"/>
    <property type="project" value="UniProtKB-UniRule"/>
</dbReference>
<dbReference type="GO" id="GO:0005829">
    <property type="term" value="C:cytosol"/>
    <property type="evidence" value="ECO:0007669"/>
    <property type="project" value="TreeGrafter"/>
</dbReference>
<evidence type="ECO:0000256" key="2">
    <source>
        <dbReference type="ARBA" id="ARBA00006887"/>
    </source>
</evidence>
<comment type="similarity">
    <text evidence="2 14">Belongs to the class-I aminoacyl-tRNA synthetase family. IleS type 1 subfamily.</text>
</comment>
<keyword evidence="7 14" id="KW-0547">Nucleotide-binding</keyword>
<comment type="cofactor">
    <cofactor evidence="14">
        <name>Zn(2+)</name>
        <dbReference type="ChEBI" id="CHEBI:29105"/>
    </cofactor>
    <text evidence="14">Binds 1 zinc ion per subunit.</text>
</comment>
<dbReference type="Pfam" id="PF00133">
    <property type="entry name" value="tRNA-synt_1"/>
    <property type="match status" value="1"/>
</dbReference>
<proteinExistence type="inferred from homology"/>
<dbReference type="PANTHER" id="PTHR42765">
    <property type="entry name" value="SOLEUCYL-TRNA SYNTHETASE"/>
    <property type="match status" value="1"/>
</dbReference>
<evidence type="ECO:0000313" key="20">
    <source>
        <dbReference type="Proteomes" id="UP000593875"/>
    </source>
</evidence>
<dbReference type="KEGG" id="mlir:LPB04_10745"/>
<dbReference type="AlphaFoldDB" id="A0A7L9U9F4"/>
<dbReference type="Pfam" id="PF08264">
    <property type="entry name" value="Anticodon_1"/>
    <property type="match status" value="1"/>
</dbReference>
<name>A0A7L9U9F4_9BURK</name>
<dbReference type="InterPro" id="IPR002301">
    <property type="entry name" value="Ile-tRNA-ligase"/>
</dbReference>
<feature type="compositionally biased region" description="Low complexity" evidence="15">
    <location>
        <begin position="1"/>
        <end position="15"/>
    </location>
</feature>
<evidence type="ECO:0000256" key="3">
    <source>
        <dbReference type="ARBA" id="ARBA00011245"/>
    </source>
</evidence>
<feature type="binding site" evidence="14">
    <location>
        <position position="932"/>
    </location>
    <ligand>
        <name>Zn(2+)</name>
        <dbReference type="ChEBI" id="CHEBI:29105"/>
    </ligand>
</feature>
<dbReference type="NCBIfam" id="TIGR00392">
    <property type="entry name" value="ileS"/>
    <property type="match status" value="1"/>
</dbReference>
<dbReference type="GO" id="GO:0000049">
    <property type="term" value="F:tRNA binding"/>
    <property type="evidence" value="ECO:0007669"/>
    <property type="project" value="InterPro"/>
</dbReference>
<gene>
    <name evidence="14 19" type="primary">ileS</name>
    <name evidence="19" type="ORF">LPB04_10745</name>
</gene>
<dbReference type="InterPro" id="IPR010663">
    <property type="entry name" value="Znf_FPG/IleRS"/>
</dbReference>
<feature type="binding site" evidence="14">
    <location>
        <position position="952"/>
    </location>
    <ligand>
        <name>Zn(2+)</name>
        <dbReference type="ChEBI" id="CHEBI:29105"/>
    </ligand>
</feature>
<feature type="short sequence motif" description="'KMSKS' region" evidence="14">
    <location>
        <begin position="640"/>
        <end position="644"/>
    </location>
</feature>
<dbReference type="Gene3D" id="3.90.740.10">
    <property type="entry name" value="Valyl/Leucyl/Isoleucyl-tRNA synthetase, editing domain"/>
    <property type="match status" value="1"/>
</dbReference>
<dbReference type="InterPro" id="IPR014729">
    <property type="entry name" value="Rossmann-like_a/b/a_fold"/>
</dbReference>
<comment type="domain">
    <text evidence="14">IleRS has two distinct active sites: one for aminoacylation and one for editing. The misactivated valine is translocated from the active site to the editing site, which sterically excludes the correctly activated isoleucine. The single editing site contains two valyl binding pockets, one specific for each substrate (Val-AMP or Val-tRNA(Ile)).</text>
</comment>
<dbReference type="EC" id="6.1.1.5" evidence="14"/>
<evidence type="ECO:0000256" key="10">
    <source>
        <dbReference type="ARBA" id="ARBA00022917"/>
    </source>
</evidence>
<dbReference type="SUPFAM" id="SSF52374">
    <property type="entry name" value="Nucleotidylyl transferase"/>
    <property type="match status" value="1"/>
</dbReference>
<dbReference type="Gene3D" id="3.40.50.620">
    <property type="entry name" value="HUPs"/>
    <property type="match status" value="2"/>
</dbReference>
<feature type="binding site" evidence="14">
    <location>
        <position position="955"/>
    </location>
    <ligand>
        <name>Zn(2+)</name>
        <dbReference type="ChEBI" id="CHEBI:29105"/>
    </ligand>
</feature>
<dbReference type="Proteomes" id="UP000593875">
    <property type="component" value="Chromosome"/>
</dbReference>
<keyword evidence="8 14" id="KW-0862">Zinc</keyword>
<dbReference type="InterPro" id="IPR050081">
    <property type="entry name" value="Ile-tRNA_ligase"/>
</dbReference>
<dbReference type="PANTHER" id="PTHR42765:SF1">
    <property type="entry name" value="ISOLEUCINE--TRNA LIGASE, MITOCHONDRIAL"/>
    <property type="match status" value="1"/>
</dbReference>
<keyword evidence="5 14" id="KW-0436">Ligase</keyword>
<dbReference type="InterPro" id="IPR023585">
    <property type="entry name" value="Ile-tRNA-ligase_type1"/>
</dbReference>
<evidence type="ECO:0000259" key="16">
    <source>
        <dbReference type="Pfam" id="PF00133"/>
    </source>
</evidence>
<feature type="binding site" evidence="14">
    <location>
        <position position="643"/>
    </location>
    <ligand>
        <name>ATP</name>
        <dbReference type="ChEBI" id="CHEBI:30616"/>
    </ligand>
</feature>
<comment type="subunit">
    <text evidence="3 14">Monomer.</text>
</comment>
<evidence type="ECO:0000256" key="15">
    <source>
        <dbReference type="SAM" id="MobiDB-lite"/>
    </source>
</evidence>
<dbReference type="HAMAP" id="MF_02002">
    <property type="entry name" value="Ile_tRNA_synth_type1"/>
    <property type="match status" value="1"/>
</dbReference>
<dbReference type="GO" id="GO:0004822">
    <property type="term" value="F:isoleucine-tRNA ligase activity"/>
    <property type="evidence" value="ECO:0007669"/>
    <property type="project" value="UniProtKB-UniRule"/>
</dbReference>
<keyword evidence="11 14" id="KW-0030">Aminoacyl-tRNA synthetase</keyword>
<evidence type="ECO:0000256" key="4">
    <source>
        <dbReference type="ARBA" id="ARBA00022490"/>
    </source>
</evidence>
<dbReference type="InterPro" id="IPR002300">
    <property type="entry name" value="aa-tRNA-synth_Ia"/>
</dbReference>
<dbReference type="GO" id="GO:0002161">
    <property type="term" value="F:aminoacyl-tRNA deacylase activity"/>
    <property type="evidence" value="ECO:0007669"/>
    <property type="project" value="InterPro"/>
</dbReference>
<accession>A0A7L9U9F4</accession>
<dbReference type="CDD" id="cd07960">
    <property type="entry name" value="Anticodon_Ia_Ile_BEm"/>
    <property type="match status" value="1"/>
</dbReference>
<evidence type="ECO:0000256" key="12">
    <source>
        <dbReference type="ARBA" id="ARBA00025217"/>
    </source>
</evidence>
<keyword evidence="4 14" id="KW-0963">Cytoplasm</keyword>
<evidence type="ECO:0000256" key="9">
    <source>
        <dbReference type="ARBA" id="ARBA00022840"/>
    </source>
</evidence>
<dbReference type="InterPro" id="IPR001412">
    <property type="entry name" value="aa-tRNA-synth_I_CS"/>
</dbReference>
<evidence type="ECO:0000259" key="17">
    <source>
        <dbReference type="Pfam" id="PF06827"/>
    </source>
</evidence>
<dbReference type="RefSeq" id="WP_193688654.1">
    <property type="nucleotide sequence ID" value="NZ_CP062941.1"/>
</dbReference>
<dbReference type="FunFam" id="3.40.50.620:FF:000042">
    <property type="entry name" value="Isoleucine--tRNA ligase"/>
    <property type="match status" value="1"/>
</dbReference>
<evidence type="ECO:0000256" key="14">
    <source>
        <dbReference type="HAMAP-Rule" id="MF_02002"/>
    </source>
</evidence>
<dbReference type="SUPFAM" id="SSF47323">
    <property type="entry name" value="Anticodon-binding domain of a subclass of class I aminoacyl-tRNA synthetases"/>
    <property type="match status" value="1"/>
</dbReference>
<evidence type="ECO:0000256" key="11">
    <source>
        <dbReference type="ARBA" id="ARBA00023146"/>
    </source>
</evidence>
<evidence type="ECO:0000256" key="8">
    <source>
        <dbReference type="ARBA" id="ARBA00022833"/>
    </source>
</evidence>
<evidence type="ECO:0000256" key="7">
    <source>
        <dbReference type="ARBA" id="ARBA00022741"/>
    </source>
</evidence>
<dbReference type="InterPro" id="IPR033708">
    <property type="entry name" value="Anticodon_Ile_BEm"/>
</dbReference>
<feature type="region of interest" description="Disordered" evidence="15">
    <location>
        <begin position="1"/>
        <end position="35"/>
    </location>
</feature>
<dbReference type="FunFam" id="1.10.730.20:FF:000001">
    <property type="entry name" value="Isoleucine--tRNA ligase"/>
    <property type="match status" value="1"/>
</dbReference>